<feature type="transmembrane region" description="Helical" evidence="10">
    <location>
        <begin position="307"/>
        <end position="324"/>
    </location>
</feature>
<dbReference type="PANTHER" id="PTHR13285">
    <property type="entry name" value="ACYLTRANSFERASE"/>
    <property type="match status" value="1"/>
</dbReference>
<dbReference type="Proteomes" id="UP000886751">
    <property type="component" value="Unassembled WGS sequence"/>
</dbReference>
<feature type="transmembrane region" description="Helical" evidence="10">
    <location>
        <begin position="50"/>
        <end position="69"/>
    </location>
</feature>
<keyword evidence="7 9" id="KW-0472">Membrane</keyword>
<keyword evidence="5 10" id="KW-0812">Transmembrane</keyword>
<feature type="transmembrane region" description="Helical" evidence="10">
    <location>
        <begin position="6"/>
        <end position="23"/>
    </location>
</feature>
<evidence type="ECO:0000256" key="2">
    <source>
        <dbReference type="ARBA" id="ARBA00010323"/>
    </source>
</evidence>
<dbReference type="InterPro" id="IPR051085">
    <property type="entry name" value="MB_O-acyltransferase"/>
</dbReference>
<dbReference type="GO" id="GO:0042121">
    <property type="term" value="P:alginic acid biosynthetic process"/>
    <property type="evidence" value="ECO:0007669"/>
    <property type="project" value="InterPro"/>
</dbReference>
<evidence type="ECO:0000256" key="1">
    <source>
        <dbReference type="ARBA" id="ARBA00004651"/>
    </source>
</evidence>
<evidence type="ECO:0000256" key="5">
    <source>
        <dbReference type="ARBA" id="ARBA00022692"/>
    </source>
</evidence>
<evidence type="ECO:0000256" key="3">
    <source>
        <dbReference type="ARBA" id="ARBA00022475"/>
    </source>
</evidence>
<dbReference type="PIRSF" id="PIRSF016636">
    <property type="entry name" value="AlgI_DltB"/>
    <property type="match status" value="1"/>
</dbReference>
<dbReference type="GO" id="GO:0016746">
    <property type="term" value="F:acyltransferase activity"/>
    <property type="evidence" value="ECO:0007669"/>
    <property type="project" value="UniProtKB-KW"/>
</dbReference>
<feature type="transmembrane region" description="Helical" evidence="10">
    <location>
        <begin position="430"/>
        <end position="447"/>
    </location>
</feature>
<sequence length="486" mass="55761">MLFNSYLFVFLFLPLAAAGYHLLNRRGLWRAANVFLVGMSLWFYGYANPVYLLLLCGSILVNYLFVRLLQRPAGQPARRGLLAAGIVLNAAALLYCKYFNFFLANLNRVFGTSFILQEIVLPLGISFFTFQQIAYLVDSYRGQTQGYRFDEYVLFVSFFPKLSQGPIALHQELMPQFRDPARRQLIPENLARGVYLFALGLSKKVILADTFGRAVEYGFGDINALSSLEALIVSVCYTLQLYFDFSGYCDMALGIGCLFNFDLPQNFDSPYQALSIPDFWNRWHMSLTRFLRTYIYFPLGGSRKGTLRTYLNIMIVFLVSGLWHGANWTFLVWGFLHGALNCLHRALRKPWSRLHIVTQWLFTFFSVNLLWVIFRADSLSDALDFFRAMFRGASFEIQARLYACFNLDEIVWLERALPGLKDLSLELPGLNLWLFLFAGFFIVLNLRNSSERKFKPTPATALATALLLFWSIISLGSVSTFLYFGF</sequence>
<evidence type="ECO:0000313" key="11">
    <source>
        <dbReference type="EMBL" id="HIX94585.1"/>
    </source>
</evidence>
<evidence type="ECO:0000256" key="10">
    <source>
        <dbReference type="SAM" id="Phobius"/>
    </source>
</evidence>
<evidence type="ECO:0000256" key="4">
    <source>
        <dbReference type="ARBA" id="ARBA00022679"/>
    </source>
</evidence>
<name>A0A9D1Y083_9FIRM</name>
<dbReference type="InterPro" id="IPR004299">
    <property type="entry name" value="MBOAT_fam"/>
</dbReference>
<evidence type="ECO:0000256" key="8">
    <source>
        <dbReference type="ARBA" id="ARBA00023315"/>
    </source>
</evidence>
<gene>
    <name evidence="11" type="ORF">H9846_03915</name>
</gene>
<evidence type="ECO:0000256" key="7">
    <source>
        <dbReference type="ARBA" id="ARBA00023136"/>
    </source>
</evidence>
<dbReference type="PANTHER" id="PTHR13285:SF23">
    <property type="entry name" value="TEICHOIC ACID D-ALANYLTRANSFERASE"/>
    <property type="match status" value="1"/>
</dbReference>
<keyword evidence="8 9" id="KW-0012">Acyltransferase</keyword>
<keyword evidence="4 9" id="KW-0808">Transferase</keyword>
<keyword evidence="6 10" id="KW-1133">Transmembrane helix</keyword>
<evidence type="ECO:0000256" key="9">
    <source>
        <dbReference type="PIRNR" id="PIRNR016636"/>
    </source>
</evidence>
<comment type="subcellular location">
    <subcellularLocation>
        <location evidence="1">Cell membrane</location>
        <topology evidence="1">Multi-pass membrane protein</topology>
    </subcellularLocation>
</comment>
<feature type="transmembrane region" description="Helical" evidence="10">
    <location>
        <begin position="114"/>
        <end position="137"/>
    </location>
</feature>
<dbReference type="PIRSF" id="PIRSF500217">
    <property type="entry name" value="AlgI"/>
    <property type="match status" value="1"/>
</dbReference>
<organism evidence="11 12">
    <name type="scientific">Candidatus Gemmiger excrementipullorum</name>
    <dbReference type="NCBI Taxonomy" id="2838610"/>
    <lineage>
        <taxon>Bacteria</taxon>
        <taxon>Bacillati</taxon>
        <taxon>Bacillota</taxon>
        <taxon>Clostridia</taxon>
        <taxon>Eubacteriales</taxon>
        <taxon>Gemmiger</taxon>
    </lineage>
</organism>
<reference evidence="11" key="1">
    <citation type="journal article" date="2021" name="PeerJ">
        <title>Extensive microbial diversity within the chicken gut microbiome revealed by metagenomics and culture.</title>
        <authorList>
            <person name="Gilroy R."/>
            <person name="Ravi A."/>
            <person name="Getino M."/>
            <person name="Pursley I."/>
            <person name="Horton D.L."/>
            <person name="Alikhan N.F."/>
            <person name="Baker D."/>
            <person name="Gharbi K."/>
            <person name="Hall N."/>
            <person name="Watson M."/>
            <person name="Adriaenssens E.M."/>
            <person name="Foster-Nyarko E."/>
            <person name="Jarju S."/>
            <person name="Secka A."/>
            <person name="Antonio M."/>
            <person name="Oren A."/>
            <person name="Chaudhuri R.R."/>
            <person name="La Ragione R."/>
            <person name="Hildebrand F."/>
            <person name="Pallen M.J."/>
        </authorList>
    </citation>
    <scope>NUCLEOTIDE SEQUENCE</scope>
    <source>
        <strain evidence="11">ChiHecec2B26-7398</strain>
    </source>
</reference>
<comment type="similarity">
    <text evidence="2 9">Belongs to the membrane-bound acyltransferase family.</text>
</comment>
<dbReference type="EMBL" id="DXEI01000060">
    <property type="protein sequence ID" value="HIX94585.1"/>
    <property type="molecule type" value="Genomic_DNA"/>
</dbReference>
<protein>
    <submittedName>
        <fullName evidence="11">MBOAT family protein</fullName>
    </submittedName>
</protein>
<proteinExistence type="inferred from homology"/>
<evidence type="ECO:0000313" key="12">
    <source>
        <dbReference type="Proteomes" id="UP000886751"/>
    </source>
</evidence>
<feature type="transmembrane region" description="Helical" evidence="10">
    <location>
        <begin position="354"/>
        <end position="374"/>
    </location>
</feature>
<accession>A0A9D1Y083</accession>
<feature type="transmembrane region" description="Helical" evidence="10">
    <location>
        <begin position="459"/>
        <end position="484"/>
    </location>
</feature>
<dbReference type="InterPro" id="IPR028362">
    <property type="entry name" value="AlgI"/>
</dbReference>
<reference evidence="11" key="2">
    <citation type="submission" date="2021-04" db="EMBL/GenBank/DDBJ databases">
        <authorList>
            <person name="Gilroy R."/>
        </authorList>
    </citation>
    <scope>NUCLEOTIDE SEQUENCE</scope>
    <source>
        <strain evidence="11">ChiHecec2B26-7398</strain>
    </source>
</reference>
<evidence type="ECO:0000256" key="6">
    <source>
        <dbReference type="ARBA" id="ARBA00022989"/>
    </source>
</evidence>
<keyword evidence="3 9" id="KW-1003">Cell membrane</keyword>
<dbReference type="InterPro" id="IPR024194">
    <property type="entry name" value="Ac/AlaTfrase_AlgI/DltB"/>
</dbReference>
<dbReference type="GO" id="GO:0005886">
    <property type="term" value="C:plasma membrane"/>
    <property type="evidence" value="ECO:0007669"/>
    <property type="project" value="UniProtKB-SubCell"/>
</dbReference>
<feature type="transmembrane region" description="Helical" evidence="10">
    <location>
        <begin position="81"/>
        <end position="102"/>
    </location>
</feature>
<comment type="caution">
    <text evidence="11">The sequence shown here is derived from an EMBL/GenBank/DDBJ whole genome shotgun (WGS) entry which is preliminary data.</text>
</comment>
<dbReference type="AlphaFoldDB" id="A0A9D1Y083"/>
<dbReference type="Pfam" id="PF03062">
    <property type="entry name" value="MBOAT"/>
    <property type="match status" value="1"/>
</dbReference>